<dbReference type="OrthoDB" id="9792579at2"/>
<feature type="compositionally biased region" description="Low complexity" evidence="1">
    <location>
        <begin position="9"/>
        <end position="20"/>
    </location>
</feature>
<keyword evidence="3" id="KW-1185">Reference proteome</keyword>
<organism evidence="2 3">
    <name type="scientific">Spongiactinospora rosea</name>
    <dbReference type="NCBI Taxonomy" id="2248750"/>
    <lineage>
        <taxon>Bacteria</taxon>
        <taxon>Bacillati</taxon>
        <taxon>Actinomycetota</taxon>
        <taxon>Actinomycetes</taxon>
        <taxon>Streptosporangiales</taxon>
        <taxon>Streptosporangiaceae</taxon>
        <taxon>Spongiactinospora</taxon>
    </lineage>
</organism>
<protein>
    <submittedName>
        <fullName evidence="2">Uncharacterized protein</fullName>
    </submittedName>
</protein>
<dbReference type="RefSeq" id="WP_113986860.1">
    <property type="nucleotide sequence ID" value="NZ_QMEY01000049.1"/>
</dbReference>
<comment type="caution">
    <text evidence="2">The sequence shown here is derived from an EMBL/GenBank/DDBJ whole genome shotgun (WGS) entry which is preliminary data.</text>
</comment>
<reference evidence="2 3" key="1">
    <citation type="submission" date="2018-06" db="EMBL/GenBank/DDBJ databases">
        <title>Sphaerisporangium craniellae sp. nov., isolated from a marine sponge in the South China Sea.</title>
        <authorList>
            <person name="Li L."/>
        </authorList>
    </citation>
    <scope>NUCLEOTIDE SEQUENCE [LARGE SCALE GENOMIC DNA]</scope>
    <source>
        <strain evidence="2 3">LHW63015</strain>
    </source>
</reference>
<name>A0A366LE60_9ACTN</name>
<proteinExistence type="predicted"/>
<gene>
    <name evidence="2" type="ORF">DP939_44435</name>
</gene>
<sequence length="69" mass="7217">MPPFKAAHPGTPTGLPRGPRPIGYTGAAGVLCERAGLPVQLTDAVPYVITLIAPILLRKRFNHAAFGIA</sequence>
<dbReference type="AlphaFoldDB" id="A0A366LE60"/>
<dbReference type="Proteomes" id="UP000253303">
    <property type="component" value="Unassembled WGS sequence"/>
</dbReference>
<dbReference type="EMBL" id="QMEY01000049">
    <property type="protein sequence ID" value="RBQ12151.1"/>
    <property type="molecule type" value="Genomic_DNA"/>
</dbReference>
<evidence type="ECO:0000313" key="3">
    <source>
        <dbReference type="Proteomes" id="UP000253303"/>
    </source>
</evidence>
<accession>A0A366LE60</accession>
<feature type="region of interest" description="Disordered" evidence="1">
    <location>
        <begin position="1"/>
        <end position="20"/>
    </location>
</feature>
<evidence type="ECO:0000313" key="2">
    <source>
        <dbReference type="EMBL" id="RBQ12151.1"/>
    </source>
</evidence>
<evidence type="ECO:0000256" key="1">
    <source>
        <dbReference type="SAM" id="MobiDB-lite"/>
    </source>
</evidence>